<dbReference type="RefSeq" id="WP_054967358.1">
    <property type="nucleotide sequence ID" value="NZ_LJCO01000008.1"/>
</dbReference>
<dbReference type="Gene3D" id="3.40.50.150">
    <property type="entry name" value="Vaccinia Virus protein VP39"/>
    <property type="match status" value="1"/>
</dbReference>
<dbReference type="InterPro" id="IPR013216">
    <property type="entry name" value="Methyltransf_11"/>
</dbReference>
<organism evidence="2 3">
    <name type="scientific">Alicyclobacillus ferrooxydans</name>
    <dbReference type="NCBI Taxonomy" id="471514"/>
    <lineage>
        <taxon>Bacteria</taxon>
        <taxon>Bacillati</taxon>
        <taxon>Bacillota</taxon>
        <taxon>Bacilli</taxon>
        <taxon>Bacillales</taxon>
        <taxon>Alicyclobacillaceae</taxon>
        <taxon>Alicyclobacillus</taxon>
    </lineage>
</organism>
<dbReference type="SUPFAM" id="SSF53335">
    <property type="entry name" value="S-adenosyl-L-methionine-dependent methyltransferases"/>
    <property type="match status" value="1"/>
</dbReference>
<sequence length="186" mass="20635">MSHRFNPKHLHKLESPERRKALPPDEILGLFGTPGDANFADVGCGPGYFTIPLAKRTTGKVYALDVSSEMLNVLTERVQEANVTNVENVLSNAEQIALPDHSVDGVLCSLVLHEVDDLKQTLSEFRRVLRPGGKMLLIEWEKKQMEMGPPVEIRISSDELLEYVGAAGLQGQIVRPNPDQYIVLAH</sequence>
<dbReference type="AlphaFoldDB" id="A0A0P9GWC2"/>
<dbReference type="PANTHER" id="PTHR43591">
    <property type="entry name" value="METHYLTRANSFERASE"/>
    <property type="match status" value="1"/>
</dbReference>
<evidence type="ECO:0000313" key="2">
    <source>
        <dbReference type="EMBL" id="KPV45580.1"/>
    </source>
</evidence>
<dbReference type="Proteomes" id="UP000050482">
    <property type="component" value="Unassembled WGS sequence"/>
</dbReference>
<dbReference type="InterPro" id="IPR029063">
    <property type="entry name" value="SAM-dependent_MTases_sf"/>
</dbReference>
<evidence type="ECO:0000313" key="3">
    <source>
        <dbReference type="Proteomes" id="UP000050482"/>
    </source>
</evidence>
<gene>
    <name evidence="2" type="ORF">AN477_01230</name>
</gene>
<dbReference type="GO" id="GO:0008757">
    <property type="term" value="F:S-adenosylmethionine-dependent methyltransferase activity"/>
    <property type="evidence" value="ECO:0007669"/>
    <property type="project" value="InterPro"/>
</dbReference>
<protein>
    <recommendedName>
        <fullName evidence="1">Methyltransferase type 11 domain-containing protein</fullName>
    </recommendedName>
</protein>
<reference evidence="2 3" key="1">
    <citation type="submission" date="2015-09" db="EMBL/GenBank/DDBJ databases">
        <title>Draft genome sequence of Alicyclobacillus ferrooxydans DSM 22381.</title>
        <authorList>
            <person name="Hemp J."/>
        </authorList>
    </citation>
    <scope>NUCLEOTIDE SEQUENCE [LARGE SCALE GENOMIC DNA]</scope>
    <source>
        <strain evidence="2 3">TC-34</strain>
    </source>
</reference>
<proteinExistence type="predicted"/>
<keyword evidence="3" id="KW-1185">Reference proteome</keyword>
<accession>A0A0P9GWC2</accession>
<dbReference type="PANTHER" id="PTHR43591:SF24">
    <property type="entry name" value="2-METHOXY-6-POLYPRENYL-1,4-BENZOQUINOL METHYLASE, MITOCHONDRIAL"/>
    <property type="match status" value="1"/>
</dbReference>
<dbReference type="EMBL" id="LJCO01000008">
    <property type="protein sequence ID" value="KPV45580.1"/>
    <property type="molecule type" value="Genomic_DNA"/>
</dbReference>
<dbReference type="PATRIC" id="fig|471514.4.peg.231"/>
<name>A0A0P9GWC2_9BACL</name>
<feature type="domain" description="Methyltransferase type 11" evidence="1">
    <location>
        <begin position="41"/>
        <end position="136"/>
    </location>
</feature>
<dbReference type="CDD" id="cd02440">
    <property type="entry name" value="AdoMet_MTases"/>
    <property type="match status" value="1"/>
</dbReference>
<dbReference type="STRING" id="471514.AN477_01230"/>
<evidence type="ECO:0000259" key="1">
    <source>
        <dbReference type="Pfam" id="PF08241"/>
    </source>
</evidence>
<dbReference type="Pfam" id="PF08241">
    <property type="entry name" value="Methyltransf_11"/>
    <property type="match status" value="1"/>
</dbReference>
<comment type="caution">
    <text evidence="2">The sequence shown here is derived from an EMBL/GenBank/DDBJ whole genome shotgun (WGS) entry which is preliminary data.</text>
</comment>